<dbReference type="Pfam" id="PF24088">
    <property type="entry name" value="DUF7373"/>
    <property type="match status" value="1"/>
</dbReference>
<reference evidence="4" key="1">
    <citation type="submission" date="2016-10" db="EMBL/GenBank/DDBJ databases">
        <authorList>
            <person name="Varghese N."/>
            <person name="Submissions S."/>
        </authorList>
    </citation>
    <scope>NUCLEOTIDE SEQUENCE [LARGE SCALE GENOMIC DNA]</scope>
    <source>
        <strain evidence="4">DSM 44234</strain>
    </source>
</reference>
<feature type="domain" description="DUF7373" evidence="2">
    <location>
        <begin position="232"/>
        <end position="328"/>
    </location>
</feature>
<accession>A0A1H4WJI5</accession>
<dbReference type="Proteomes" id="UP000182241">
    <property type="component" value="Unassembled WGS sequence"/>
</dbReference>
<evidence type="ECO:0000313" key="3">
    <source>
        <dbReference type="EMBL" id="SEC93509.1"/>
    </source>
</evidence>
<evidence type="ECO:0000259" key="2">
    <source>
        <dbReference type="Pfam" id="PF24092"/>
    </source>
</evidence>
<dbReference type="Pfam" id="PF24092">
    <property type="entry name" value="DUF7373_C"/>
    <property type="match status" value="1"/>
</dbReference>
<gene>
    <name evidence="3" type="ORF">SAMN04489793_3584</name>
</gene>
<dbReference type="InterPro" id="IPR056463">
    <property type="entry name" value="DUF7373_C"/>
</dbReference>
<organism evidence="3 4">
    <name type="scientific">Tsukamurella tyrosinosolvens</name>
    <dbReference type="NCBI Taxonomy" id="57704"/>
    <lineage>
        <taxon>Bacteria</taxon>
        <taxon>Bacillati</taxon>
        <taxon>Actinomycetota</taxon>
        <taxon>Actinomycetes</taxon>
        <taxon>Mycobacteriales</taxon>
        <taxon>Tsukamurellaceae</taxon>
        <taxon>Tsukamurella</taxon>
    </lineage>
</organism>
<protein>
    <submittedName>
        <fullName evidence="3">Uncharacterized protein</fullName>
    </submittedName>
</protein>
<dbReference type="EMBL" id="FNSA01000003">
    <property type="protein sequence ID" value="SEC93509.1"/>
    <property type="molecule type" value="Genomic_DNA"/>
</dbReference>
<feature type="domain" description="DUF7373" evidence="1">
    <location>
        <begin position="9"/>
        <end position="188"/>
    </location>
</feature>
<sequence>MLYSPGQGGTDSTWVAEGNRMLEMLVQPSDADPTLIEAVKDHDATPSVQSVTDDSMPKDAHFVAYKAKVSVALTRADRTDSPSTEVRVGAARYASDEHTTEAITAAQNDFRAANRAAIPNLTNGIAVETEPGVIDVLFRRGEIILTVHVKSPTTQKSTQLAADLYARQSVAASRFKPTPSESVPKIPLDRDGVLARALWSRGELSDRDQRIIGILTLPAFERRVGNNPLVPLLREAGADLVGWNLGIVIRMRDDAAALRFIEQGRASSKRKRVEGVLHTNDSVVCTQGDRADDISCAMVVGRYYANVSASDAVVVRQMAAAQWAILTQNP</sequence>
<proteinExistence type="predicted"/>
<keyword evidence="4" id="KW-1185">Reference proteome</keyword>
<name>A0A1H4WJI5_TSUTY</name>
<dbReference type="RefSeq" id="WP_068739940.1">
    <property type="nucleotide sequence ID" value="NZ_FNSA01000003.1"/>
</dbReference>
<evidence type="ECO:0000313" key="4">
    <source>
        <dbReference type="Proteomes" id="UP000182241"/>
    </source>
</evidence>
<dbReference type="InterPro" id="IPR055797">
    <property type="entry name" value="DUF7373"/>
</dbReference>
<evidence type="ECO:0000259" key="1">
    <source>
        <dbReference type="Pfam" id="PF24088"/>
    </source>
</evidence>
<dbReference type="AlphaFoldDB" id="A0A1H4WJI5"/>